<evidence type="ECO:0000256" key="6">
    <source>
        <dbReference type="ARBA" id="ARBA00022692"/>
    </source>
</evidence>
<keyword evidence="3 11" id="KW-0813">Transport</keyword>
<comment type="similarity">
    <text evidence="2 11">Belongs to the CorA metal ion transporter (MIT) (TC 1.A.35) family.</text>
</comment>
<dbReference type="GO" id="GO:0015095">
    <property type="term" value="F:magnesium ion transmembrane transporter activity"/>
    <property type="evidence" value="ECO:0007669"/>
    <property type="project" value="TreeGrafter"/>
</dbReference>
<keyword evidence="5 11" id="KW-0997">Cell inner membrane</keyword>
<dbReference type="HAMAP" id="MF_01565">
    <property type="entry name" value="ZntB"/>
    <property type="match status" value="1"/>
</dbReference>
<comment type="catalytic activity">
    <reaction evidence="11">
        <text>Zn(2+)(out) + H(+)(out) = Zn(2+)(in) + H(+)(in)</text>
        <dbReference type="Rhea" id="RHEA:71195"/>
        <dbReference type="ChEBI" id="CHEBI:15378"/>
        <dbReference type="ChEBI" id="CHEBI:29105"/>
    </reaction>
</comment>
<evidence type="ECO:0000313" key="13">
    <source>
        <dbReference type="Proteomes" id="UP000001841"/>
    </source>
</evidence>
<feature type="transmembrane region" description="Helical" evidence="11">
    <location>
        <begin position="302"/>
        <end position="323"/>
    </location>
</feature>
<dbReference type="GO" id="GO:0000287">
    <property type="term" value="F:magnesium ion binding"/>
    <property type="evidence" value="ECO:0007669"/>
    <property type="project" value="TreeGrafter"/>
</dbReference>
<keyword evidence="10 11" id="KW-0472">Membrane</keyword>
<dbReference type="PANTHER" id="PTHR46494">
    <property type="entry name" value="CORA FAMILY METAL ION TRANSPORTER (EUROFUNG)"/>
    <property type="match status" value="1"/>
</dbReference>
<evidence type="ECO:0000256" key="1">
    <source>
        <dbReference type="ARBA" id="ARBA00004651"/>
    </source>
</evidence>
<dbReference type="SUPFAM" id="SSF144083">
    <property type="entry name" value="Magnesium transport protein CorA, transmembrane region"/>
    <property type="match status" value="1"/>
</dbReference>
<name>D4I386_ERWAC</name>
<comment type="subcellular location">
    <subcellularLocation>
        <location evidence="11">Cell inner membrane</location>
        <topology evidence="11">Multi-pass membrane protein</topology>
    </subcellularLocation>
    <subcellularLocation>
        <location evidence="1">Cell membrane</location>
        <topology evidence="1">Multi-pass membrane protein</topology>
    </subcellularLocation>
</comment>
<dbReference type="Proteomes" id="UP000001841">
    <property type="component" value="Chromosome"/>
</dbReference>
<keyword evidence="6 11" id="KW-0812">Transmembrane</keyword>
<feature type="transmembrane region" description="Helical" evidence="11">
    <location>
        <begin position="335"/>
        <end position="355"/>
    </location>
</feature>
<dbReference type="CDD" id="cd12833">
    <property type="entry name" value="ZntB-like_1"/>
    <property type="match status" value="1"/>
</dbReference>
<keyword evidence="7 11" id="KW-0862">Zinc</keyword>
<dbReference type="GO" id="GO:0050897">
    <property type="term" value="F:cobalt ion binding"/>
    <property type="evidence" value="ECO:0007669"/>
    <property type="project" value="TreeGrafter"/>
</dbReference>
<dbReference type="KEGG" id="eam:EAMY_1859"/>
<evidence type="ECO:0000256" key="3">
    <source>
        <dbReference type="ARBA" id="ARBA00022448"/>
    </source>
</evidence>
<protein>
    <recommendedName>
        <fullName evidence="11">Zinc transport protein ZntB</fullName>
    </recommendedName>
</protein>
<dbReference type="STRING" id="665029.EAMY_1859"/>
<evidence type="ECO:0000313" key="12">
    <source>
        <dbReference type="EMBL" id="CBA20809.1"/>
    </source>
</evidence>
<dbReference type="InterPro" id="IPR002523">
    <property type="entry name" value="MgTranspt_CorA/ZnTranspt_ZntB"/>
</dbReference>
<keyword evidence="8 11" id="KW-1133">Transmembrane helix</keyword>
<dbReference type="AlphaFoldDB" id="D4I386"/>
<keyword evidence="4 11" id="KW-1003">Cell membrane</keyword>
<dbReference type="NCBIfam" id="NF007092">
    <property type="entry name" value="PRK09546.1"/>
    <property type="match status" value="1"/>
</dbReference>
<evidence type="ECO:0000256" key="11">
    <source>
        <dbReference type="HAMAP-Rule" id="MF_01565"/>
    </source>
</evidence>
<dbReference type="Gene3D" id="1.20.58.340">
    <property type="entry name" value="Magnesium transport protein CorA, transmembrane region"/>
    <property type="match status" value="2"/>
</dbReference>
<evidence type="ECO:0000256" key="8">
    <source>
        <dbReference type="ARBA" id="ARBA00022989"/>
    </source>
</evidence>
<dbReference type="InterPro" id="IPR045863">
    <property type="entry name" value="CorA_TM1_TM2"/>
</dbReference>
<evidence type="ECO:0000256" key="9">
    <source>
        <dbReference type="ARBA" id="ARBA00023065"/>
    </source>
</evidence>
<dbReference type="SUPFAM" id="SSF143865">
    <property type="entry name" value="CorA soluble domain-like"/>
    <property type="match status" value="1"/>
</dbReference>
<evidence type="ECO:0000256" key="2">
    <source>
        <dbReference type="ARBA" id="ARBA00009765"/>
    </source>
</evidence>
<dbReference type="GO" id="GO:0015087">
    <property type="term" value="F:cobalt ion transmembrane transporter activity"/>
    <property type="evidence" value="ECO:0007669"/>
    <property type="project" value="TreeGrafter"/>
</dbReference>
<evidence type="ECO:0000256" key="7">
    <source>
        <dbReference type="ARBA" id="ARBA00022833"/>
    </source>
</evidence>
<accession>D4I386</accession>
<comment type="function">
    <text evidence="11">Zinc transporter. Acts as a Zn(2+):proton symporter, which likely mediates zinc ion uptake.</text>
</comment>
<dbReference type="HOGENOM" id="CLU_007127_2_0_6"/>
<dbReference type="InterPro" id="IPR023714">
    <property type="entry name" value="Zn_transp_ZntB"/>
</dbReference>
<dbReference type="GO" id="GO:0005385">
    <property type="term" value="F:zinc ion transmembrane transporter activity"/>
    <property type="evidence" value="ECO:0007669"/>
    <property type="project" value="UniProtKB-UniRule"/>
</dbReference>
<evidence type="ECO:0000256" key="10">
    <source>
        <dbReference type="ARBA" id="ARBA00023136"/>
    </source>
</evidence>
<proteinExistence type="inferred from homology"/>
<evidence type="ECO:0000256" key="5">
    <source>
        <dbReference type="ARBA" id="ARBA00022519"/>
    </source>
</evidence>
<dbReference type="Gene3D" id="3.30.460.20">
    <property type="entry name" value="CorA soluble domain-like"/>
    <property type="match status" value="1"/>
</dbReference>
<keyword evidence="9 11" id="KW-0406">Ion transport</keyword>
<dbReference type="EMBL" id="FN434113">
    <property type="protein sequence ID" value="CBA20809.1"/>
    <property type="molecule type" value="Genomic_DNA"/>
</dbReference>
<dbReference type="PANTHER" id="PTHR46494:SF3">
    <property type="entry name" value="ZINC TRANSPORT PROTEIN ZNTB"/>
    <property type="match status" value="1"/>
</dbReference>
<dbReference type="InterPro" id="IPR045861">
    <property type="entry name" value="CorA_cytoplasmic_dom"/>
</dbReference>
<evidence type="ECO:0000256" key="4">
    <source>
        <dbReference type="ARBA" id="ARBA00022475"/>
    </source>
</evidence>
<dbReference type="eggNOG" id="COG0598">
    <property type="taxonomic scope" value="Bacteria"/>
</dbReference>
<organism evidence="12 13">
    <name type="scientific">Erwinia amylovora (strain CFBP1430)</name>
    <dbReference type="NCBI Taxonomy" id="665029"/>
    <lineage>
        <taxon>Bacteria</taxon>
        <taxon>Pseudomonadati</taxon>
        <taxon>Pseudomonadota</taxon>
        <taxon>Gammaproteobacteria</taxon>
        <taxon>Enterobacterales</taxon>
        <taxon>Erwiniaceae</taxon>
        <taxon>Erwinia</taxon>
    </lineage>
</organism>
<sequence length="361" mass="40913">MKSPLYHSLMHKQHLQRRRHRLECRAIYDKGETNVDAIAGKSLQVSDAIISCQLDGKGGMTPINDGEVFDCDRPCWLHLNYAHHQSADWLRLTPLLPDAVRDALGGDSMRPRVSRLGDGTMITLRCVNLNTESRPDQLVVMRVFINEKLIVSTRRRKVYAVDEVLDDLKKGNGPVNGGGWLVDVCDVLTDHASEFIELLHDKIIELEDAVIDQQVPPRGELSLIRKQLIIMRRYMAPQRDVYSRIASERLPWMNDDDRRRMQDISDRLGRSLDDLDASVARTGVLSDEIGTVMAEAMNRRTYTMSLMAVVFLPTTFLTGLFGVNLGGIPGGGWRYGFVAFCLLLVSLVLGVAFWLRRRKWL</sequence>
<dbReference type="GO" id="GO:0005886">
    <property type="term" value="C:plasma membrane"/>
    <property type="evidence" value="ECO:0007669"/>
    <property type="project" value="UniProtKB-SubCell"/>
</dbReference>
<gene>
    <name evidence="12" type="primary">ydaN</name>
    <name evidence="11" type="synonym">zntB</name>
    <name evidence="12" type="ordered locus">EAMY_1859</name>
</gene>
<dbReference type="Pfam" id="PF01544">
    <property type="entry name" value="CorA"/>
    <property type="match status" value="1"/>
</dbReference>
<reference evidence="12 13" key="1">
    <citation type="journal article" date="2010" name="Mol. Plant Microbe Interact.">
        <title>Complete genome sequence of the fire blight pathogen Erwinia amylovora CFBP 1430 and comparison to other Erwinia spp.</title>
        <authorList>
            <person name="Smits T.H."/>
            <person name="Rezzonico F."/>
            <person name="Kamber T."/>
            <person name="Blom J."/>
            <person name="Goesmann A."/>
            <person name="Frey J.E."/>
            <person name="Duffy B."/>
        </authorList>
    </citation>
    <scope>NUCLEOTIDE SEQUENCE [LARGE SCALE GENOMIC DNA]</scope>
    <source>
        <strain evidence="13">CFBP1430</strain>
    </source>
</reference>